<keyword evidence="3" id="KW-0479">Metal-binding</keyword>
<keyword evidence="4" id="KW-0378">Hydrolase</keyword>
<dbReference type="EC" id="3.1.3.25" evidence="2"/>
<proteinExistence type="predicted"/>
<dbReference type="PANTHER" id="PTHR20854:SF4">
    <property type="entry name" value="INOSITOL-1-MONOPHOSPHATASE-RELATED"/>
    <property type="match status" value="1"/>
</dbReference>
<accession>A0ABT5VCD8</accession>
<dbReference type="PRINTS" id="PR00377">
    <property type="entry name" value="IMPHPHTASES"/>
</dbReference>
<dbReference type="InterPro" id="IPR020583">
    <property type="entry name" value="Inositol_monoP_metal-BS"/>
</dbReference>
<keyword evidence="7" id="KW-1185">Reference proteome</keyword>
<dbReference type="Gene3D" id="3.30.540.10">
    <property type="entry name" value="Fructose-1,6-Bisphosphatase, subunit A, domain 1"/>
    <property type="match status" value="1"/>
</dbReference>
<sequence>MNELDWLKIKQMAIIWVKEASNQLKASLLETIHVETKSSPDDLVTEMDRKIEQYFLKKIQTNFPTHAFLGEEGISKDEHENQDTIWIIDPIDGTTNFVHQQYNFAISVAVYHKGEGKIGLIYDVMNDVLYHAVAGQGAYKNDERLELLTEVEISKAIIGLNARWLLNDDQPYQPLLVHLVDKVRGVRSYGSAALEMAYVASGRLDGYISLKLSPWDFAAALVLLNEVGGCYSTIYGEPLAMLQSSSVFVGRPQFHEAVISEFVHRR</sequence>
<organism evidence="6 7">
    <name type="scientific">Alkalihalobacterium chitinilyticum</name>
    <dbReference type="NCBI Taxonomy" id="2980103"/>
    <lineage>
        <taxon>Bacteria</taxon>
        <taxon>Bacillati</taxon>
        <taxon>Bacillota</taxon>
        <taxon>Bacilli</taxon>
        <taxon>Bacillales</taxon>
        <taxon>Bacillaceae</taxon>
        <taxon>Alkalihalobacterium</taxon>
    </lineage>
</organism>
<comment type="caution">
    <text evidence="6">The sequence shown here is derived from an EMBL/GenBank/DDBJ whole genome shotgun (WGS) entry which is preliminary data.</text>
</comment>
<evidence type="ECO:0000313" key="6">
    <source>
        <dbReference type="EMBL" id="MDE5413123.1"/>
    </source>
</evidence>
<dbReference type="InterPro" id="IPR000760">
    <property type="entry name" value="Inositol_monophosphatase-like"/>
</dbReference>
<dbReference type="RefSeq" id="WP_275117739.1">
    <property type="nucleotide sequence ID" value="NZ_JAOTPO010000003.1"/>
</dbReference>
<reference evidence="6" key="1">
    <citation type="submission" date="2024-05" db="EMBL/GenBank/DDBJ databases">
        <title>Alkalihalobacillus sp. strain MEB203 novel alkaliphilic bacterium from Lonar Lake, India.</title>
        <authorList>
            <person name="Joshi A."/>
            <person name="Thite S."/>
            <person name="Mengade P."/>
        </authorList>
    </citation>
    <scope>NUCLEOTIDE SEQUENCE</scope>
    <source>
        <strain evidence="6">MEB 203</strain>
    </source>
</reference>
<comment type="catalytic activity">
    <reaction evidence="1">
        <text>a myo-inositol phosphate + H2O = myo-inositol + phosphate</text>
        <dbReference type="Rhea" id="RHEA:24056"/>
        <dbReference type="ChEBI" id="CHEBI:15377"/>
        <dbReference type="ChEBI" id="CHEBI:17268"/>
        <dbReference type="ChEBI" id="CHEBI:43474"/>
        <dbReference type="ChEBI" id="CHEBI:84139"/>
        <dbReference type="EC" id="3.1.3.25"/>
    </reaction>
</comment>
<dbReference type="Gene3D" id="3.40.190.80">
    <property type="match status" value="1"/>
</dbReference>
<evidence type="ECO:0000256" key="2">
    <source>
        <dbReference type="ARBA" id="ARBA00013106"/>
    </source>
</evidence>
<dbReference type="EMBL" id="JAOTPO010000003">
    <property type="protein sequence ID" value="MDE5413123.1"/>
    <property type="molecule type" value="Genomic_DNA"/>
</dbReference>
<gene>
    <name evidence="6" type="ORF">N7Z68_06970</name>
</gene>
<dbReference type="Proteomes" id="UP001148125">
    <property type="component" value="Unassembled WGS sequence"/>
</dbReference>
<protein>
    <recommendedName>
        <fullName evidence="2">inositol-phosphate phosphatase</fullName>
        <ecNumber evidence="2">3.1.3.25</ecNumber>
    </recommendedName>
</protein>
<dbReference type="PROSITE" id="PS00630">
    <property type="entry name" value="IMP_2"/>
    <property type="match status" value="1"/>
</dbReference>
<dbReference type="CDD" id="cd01637">
    <property type="entry name" value="IMPase_like"/>
    <property type="match status" value="1"/>
</dbReference>
<evidence type="ECO:0000256" key="4">
    <source>
        <dbReference type="ARBA" id="ARBA00022801"/>
    </source>
</evidence>
<dbReference type="PANTHER" id="PTHR20854">
    <property type="entry name" value="INOSITOL MONOPHOSPHATASE"/>
    <property type="match status" value="1"/>
</dbReference>
<evidence type="ECO:0000256" key="3">
    <source>
        <dbReference type="ARBA" id="ARBA00022723"/>
    </source>
</evidence>
<evidence type="ECO:0000256" key="5">
    <source>
        <dbReference type="ARBA" id="ARBA00022842"/>
    </source>
</evidence>
<dbReference type="InterPro" id="IPR020550">
    <property type="entry name" value="Inositol_monophosphatase_CS"/>
</dbReference>
<evidence type="ECO:0000313" key="7">
    <source>
        <dbReference type="Proteomes" id="UP001148125"/>
    </source>
</evidence>
<name>A0ABT5VCD8_9BACI</name>
<dbReference type="SUPFAM" id="SSF56655">
    <property type="entry name" value="Carbohydrate phosphatase"/>
    <property type="match status" value="1"/>
</dbReference>
<dbReference type="Pfam" id="PF00459">
    <property type="entry name" value="Inositol_P"/>
    <property type="match status" value="1"/>
</dbReference>
<keyword evidence="5" id="KW-0460">Magnesium</keyword>
<dbReference type="PROSITE" id="PS00629">
    <property type="entry name" value="IMP_1"/>
    <property type="match status" value="1"/>
</dbReference>
<evidence type="ECO:0000256" key="1">
    <source>
        <dbReference type="ARBA" id="ARBA00001033"/>
    </source>
</evidence>